<name>A0A2L0WU14_9ABAC</name>
<reference evidence="1 2" key="1">
    <citation type="journal article" date="2018" name="PLoS ONE">
        <title>Genome analysis of a novel Group I alphabaculovirus obtained from Oxyplax ochracea.</title>
        <authorList>
            <person name="Wang J."/>
            <person name="Hou D."/>
            <person name="Wang Q."/>
            <person name="Kuang W."/>
            <person name="Zhang L."/>
            <person name="Li J."/>
            <person name="Shen S."/>
            <person name="Deng F."/>
            <person name="Wang H."/>
            <person name="Hu Z."/>
            <person name="Wang M."/>
        </authorList>
    </citation>
    <scope>NUCLEOTIDE SEQUENCE [LARGE SCALE GENOMIC DNA]</scope>
    <source>
        <strain evidence="1">435</strain>
    </source>
</reference>
<evidence type="ECO:0000313" key="2">
    <source>
        <dbReference type="Proteomes" id="UP000297028"/>
    </source>
</evidence>
<dbReference type="EMBL" id="MF143631">
    <property type="protein sequence ID" value="AVA31135.1"/>
    <property type="molecule type" value="Genomic_DNA"/>
</dbReference>
<accession>A0A2L0WU14</accession>
<gene>
    <name evidence="1" type="ORF">Oxoc_ORF36</name>
</gene>
<protein>
    <submittedName>
        <fullName evidence="1">Odv-ec43</fullName>
    </submittedName>
</protein>
<proteinExistence type="predicted"/>
<dbReference type="Proteomes" id="UP000297028">
    <property type="component" value="Segment"/>
</dbReference>
<dbReference type="InterPro" id="IPR007748">
    <property type="entry name" value="AcMNPV_Orf109"/>
</dbReference>
<sequence>MECSFQIKVFISDQFFMFPYKRVEPQNDIGNKLIENLIVYVPTEEDRLYIDKKQLPQFKSVLIYRHEHDANIDSRSPKKTSNATIVYWNPLLPITEIGAGETKVFSVLLTNNLFYCNTMIIHHENPKCPVEFTHIDSEMQSMCGKVSKNFRPLSIKNELQPIACEIALSHFKDLIEKNNFLLCFNLETSMMVKILSLKRIFCIFQYRKQPARYVINLPHAEIDILYNKLNWERTRRLIKGDIPSNCVMINRASLNYIKHAQILLNVPDYSQTVVNFVKNFQSLIFTYQLVPDVLIKLNNLEKKTRTENFKNIRVFCKNDSVAVNNEGLVPINMPNIATGVFDNSDFSNATHIRQITRTVSSNGINNNSNIIILPVKFNYFL</sequence>
<dbReference type="Pfam" id="PF05054">
    <property type="entry name" value="AcMNPV_Ac109"/>
    <property type="match status" value="1"/>
</dbReference>
<evidence type="ECO:0000313" key="1">
    <source>
        <dbReference type="EMBL" id="AVA31135.1"/>
    </source>
</evidence>
<organism evidence="1 2">
    <name type="scientific">Oxyplax ochracea nucleopolyhedrovirus</name>
    <dbReference type="NCBI Taxonomy" id="2083176"/>
    <lineage>
        <taxon>Viruses</taxon>
        <taxon>Viruses incertae sedis</taxon>
        <taxon>Naldaviricetes</taxon>
        <taxon>Lefavirales</taxon>
        <taxon>Baculoviridae</taxon>
        <taxon>Alphabaculovirus</taxon>
        <taxon>Alphabaculovirus oxochraceae</taxon>
    </lineage>
</organism>
<keyword evidence="2" id="KW-1185">Reference proteome</keyword>